<dbReference type="PROSITE" id="PS00583">
    <property type="entry name" value="PFKB_KINASES_1"/>
    <property type="match status" value="1"/>
</dbReference>
<comment type="similarity">
    <text evidence="1">Belongs to the carbohydrate kinase pfkB family.</text>
</comment>
<dbReference type="InterPro" id="IPR017583">
    <property type="entry name" value="Tagatose/fructose_Pkinase"/>
</dbReference>
<organism evidence="8">
    <name type="scientific">Streptococcus pneumoniae</name>
    <dbReference type="NCBI Taxonomy" id="1313"/>
    <lineage>
        <taxon>Bacteria</taxon>
        <taxon>Bacillati</taxon>
        <taxon>Bacillota</taxon>
        <taxon>Bacilli</taxon>
        <taxon>Lactobacillales</taxon>
        <taxon>Streptococcaceae</taxon>
        <taxon>Streptococcus</taxon>
    </lineage>
</organism>
<evidence type="ECO:0000256" key="1">
    <source>
        <dbReference type="ARBA" id="ARBA00005380"/>
    </source>
</evidence>
<dbReference type="PROSITE" id="PS00584">
    <property type="entry name" value="PFKB_KINASES_2"/>
    <property type="match status" value="1"/>
</dbReference>
<name>A0A4J2D610_STREE</name>
<comment type="catalytic activity">
    <reaction evidence="6">
        <text>D-tagatofuranose 6-phosphate + ATP = D-tagatofuranose 1,6-bisphosphate + ADP + H(+)</text>
        <dbReference type="Rhea" id="RHEA:12420"/>
        <dbReference type="ChEBI" id="CHEBI:15378"/>
        <dbReference type="ChEBI" id="CHEBI:30616"/>
        <dbReference type="ChEBI" id="CHEBI:58694"/>
        <dbReference type="ChEBI" id="CHEBI:58695"/>
        <dbReference type="ChEBI" id="CHEBI:456216"/>
        <dbReference type="EC" id="2.7.1.144"/>
    </reaction>
</comment>
<keyword evidence="4 8" id="KW-0418">Kinase</keyword>
<comment type="pathway">
    <text evidence="6">Carbohydrate metabolism; D-tagatose 6-phosphate degradation; D-glyceraldehyde 3-phosphate and glycerone phosphate from D-tagatose 6-phosphate: step 1/2.</text>
</comment>
<dbReference type="SUPFAM" id="SSF53613">
    <property type="entry name" value="Ribokinase-like"/>
    <property type="match status" value="1"/>
</dbReference>
<dbReference type="PIRSF" id="PIRSF000535">
    <property type="entry name" value="1PFK/6PFK/LacC"/>
    <property type="match status" value="1"/>
</dbReference>
<protein>
    <recommendedName>
        <fullName evidence="6">Tagatose-6-phosphate kinase</fullName>
        <ecNumber evidence="6">2.7.1.144</ecNumber>
    </recommendedName>
</protein>
<keyword evidence="3 6" id="KW-0547">Nucleotide-binding</keyword>
<dbReference type="EMBL" id="CAATIB010000015">
    <property type="protein sequence ID" value="VNQ49489.1"/>
    <property type="molecule type" value="Genomic_DNA"/>
</dbReference>
<dbReference type="PANTHER" id="PTHR46566:SF2">
    <property type="entry name" value="ATP-DEPENDENT 6-PHOSPHOFRUCTOKINASE ISOZYME 2"/>
    <property type="match status" value="1"/>
</dbReference>
<dbReference type="GO" id="GO:0005524">
    <property type="term" value="F:ATP binding"/>
    <property type="evidence" value="ECO:0007669"/>
    <property type="project" value="UniProtKB-KW"/>
</dbReference>
<dbReference type="EC" id="2.7.1.144" evidence="6"/>
<comment type="similarity">
    <text evidence="6">Belongs to the carbohydrate kinase PfkB family. LacC subfamily.</text>
</comment>
<sequence>MVLIVTLNPSIELLYFEKNFTLGAHNRFQNSTIMAAGKGINCARALSYLGINATALTLIGGKSGEFFKQHLAQEKFHPLYIPIDGETRHSITIMHNDNIHTEIVEAGPKVDQGLKSQIFDTLLQVIKEKNISIVSLNGSVHSDDRDFYNDLIQFLRENTDSTLKILADFSQTALQKIVNDAIHLPDFIKPNMEEFCQLTGLSVTTKQEILDYLMDKPSPIPYTLVSCGEQGAIAQFNGKLYDVTAPSINLVNPTGSGDSTVAGAIYAFEQNLSDEDIIRYATASGTANAMENGVGVARKEIVEKLIPQVIIKEIHKSWSLGQNSSRPQKS</sequence>
<keyword evidence="5 6" id="KW-0067">ATP-binding</keyword>
<dbReference type="GO" id="GO:0008443">
    <property type="term" value="F:phosphofructokinase activity"/>
    <property type="evidence" value="ECO:0007669"/>
    <property type="project" value="TreeGrafter"/>
</dbReference>
<evidence type="ECO:0000313" key="8">
    <source>
        <dbReference type="EMBL" id="VNQ49489.1"/>
    </source>
</evidence>
<dbReference type="Pfam" id="PF00294">
    <property type="entry name" value="PfkB"/>
    <property type="match status" value="1"/>
</dbReference>
<evidence type="ECO:0000256" key="3">
    <source>
        <dbReference type="ARBA" id="ARBA00022741"/>
    </source>
</evidence>
<gene>
    <name evidence="8" type="primary">lacC</name>
    <name evidence="8" type="ORF">SAMEA3381413_01727</name>
</gene>
<evidence type="ECO:0000256" key="5">
    <source>
        <dbReference type="ARBA" id="ARBA00022840"/>
    </source>
</evidence>
<proteinExistence type="inferred from homology"/>
<evidence type="ECO:0000256" key="2">
    <source>
        <dbReference type="ARBA" id="ARBA00022679"/>
    </source>
</evidence>
<dbReference type="CDD" id="cd01164">
    <property type="entry name" value="FruK_PfkB_like"/>
    <property type="match status" value="1"/>
</dbReference>
<dbReference type="NCBIfam" id="TIGR03168">
    <property type="entry name" value="1-PFK"/>
    <property type="match status" value="1"/>
</dbReference>
<evidence type="ECO:0000259" key="7">
    <source>
        <dbReference type="Pfam" id="PF00294"/>
    </source>
</evidence>
<accession>A0A4J2D610</accession>
<evidence type="ECO:0000256" key="6">
    <source>
        <dbReference type="PIRNR" id="PIRNR000535"/>
    </source>
</evidence>
<dbReference type="UniPathway" id="UPA00704">
    <property type="reaction ID" value="UER00715"/>
</dbReference>
<dbReference type="InterPro" id="IPR002173">
    <property type="entry name" value="Carboh/pur_kinase_PfkB_CS"/>
</dbReference>
<dbReference type="GO" id="GO:2001059">
    <property type="term" value="P:D-tagatose 6-phosphate catabolic process"/>
    <property type="evidence" value="ECO:0007669"/>
    <property type="project" value="UniProtKB-UniPathway"/>
</dbReference>
<dbReference type="InterPro" id="IPR011611">
    <property type="entry name" value="PfkB_dom"/>
</dbReference>
<dbReference type="InterPro" id="IPR029056">
    <property type="entry name" value="Ribokinase-like"/>
</dbReference>
<dbReference type="GO" id="GO:0009024">
    <property type="term" value="F:tagatose-6-phosphate kinase activity"/>
    <property type="evidence" value="ECO:0007669"/>
    <property type="project" value="UniProtKB-EC"/>
</dbReference>
<feature type="domain" description="Carbohydrate kinase PfkB" evidence="7">
    <location>
        <begin position="12"/>
        <end position="294"/>
    </location>
</feature>
<dbReference type="GO" id="GO:0005988">
    <property type="term" value="P:lactose metabolic process"/>
    <property type="evidence" value="ECO:0007669"/>
    <property type="project" value="UniProtKB-KW"/>
</dbReference>
<keyword evidence="6" id="KW-0423">Lactose metabolism</keyword>
<dbReference type="PANTHER" id="PTHR46566">
    <property type="entry name" value="1-PHOSPHOFRUCTOKINASE-RELATED"/>
    <property type="match status" value="1"/>
</dbReference>
<reference evidence="8" key="1">
    <citation type="submission" date="2019-04" db="EMBL/GenBank/DDBJ databases">
        <authorList>
            <consortium name="Pathogen Informatics"/>
        </authorList>
    </citation>
    <scope>NUCLEOTIDE SEQUENCE</scope>
    <source>
        <strain evidence="8">GPSC30</strain>
    </source>
</reference>
<dbReference type="AlphaFoldDB" id="A0A4J2D610"/>
<evidence type="ECO:0000256" key="4">
    <source>
        <dbReference type="ARBA" id="ARBA00022777"/>
    </source>
</evidence>
<dbReference type="Gene3D" id="3.40.1190.20">
    <property type="match status" value="1"/>
</dbReference>
<dbReference type="GO" id="GO:0005829">
    <property type="term" value="C:cytosol"/>
    <property type="evidence" value="ECO:0007669"/>
    <property type="project" value="TreeGrafter"/>
</dbReference>
<keyword evidence="2 6" id="KW-0808">Transferase</keyword>